<evidence type="ECO:0000313" key="7">
    <source>
        <dbReference type="EMBL" id="VGO23171.1"/>
    </source>
</evidence>
<dbReference type="Pfam" id="PF24517">
    <property type="entry name" value="CBM96"/>
    <property type="match status" value="1"/>
</dbReference>
<dbReference type="NCBIfam" id="NF033679">
    <property type="entry name" value="DNRLRE_dom"/>
    <property type="match status" value="1"/>
</dbReference>
<dbReference type="Gene3D" id="2.160.20.10">
    <property type="entry name" value="Single-stranded right-handed beta-helix, Pectin lyase-like"/>
    <property type="match status" value="2"/>
</dbReference>
<organism evidence="7 8">
    <name type="scientific">Pontiella sulfatireligans</name>
    <dbReference type="NCBI Taxonomy" id="2750658"/>
    <lineage>
        <taxon>Bacteria</taxon>
        <taxon>Pseudomonadati</taxon>
        <taxon>Kiritimatiellota</taxon>
        <taxon>Kiritimatiellia</taxon>
        <taxon>Kiritimatiellales</taxon>
        <taxon>Pontiellaceae</taxon>
        <taxon>Pontiella</taxon>
    </lineage>
</organism>
<feature type="chain" id="PRO_5025606228" description="Probable pectate lyase C" evidence="5">
    <location>
        <begin position="23"/>
        <end position="1568"/>
    </location>
</feature>
<evidence type="ECO:0000256" key="2">
    <source>
        <dbReference type="ARBA" id="ARBA00016512"/>
    </source>
</evidence>
<dbReference type="EMBL" id="CAAHFH010000003">
    <property type="protein sequence ID" value="VGO23171.1"/>
    <property type="molecule type" value="Genomic_DNA"/>
</dbReference>
<evidence type="ECO:0000256" key="5">
    <source>
        <dbReference type="SAM" id="SignalP"/>
    </source>
</evidence>
<dbReference type="PANTHER" id="PTHR36453:SF1">
    <property type="entry name" value="RIGHT HANDED BETA HELIX DOMAIN-CONTAINING PROTEIN"/>
    <property type="match status" value="1"/>
</dbReference>
<dbReference type="InterPro" id="IPR003961">
    <property type="entry name" value="FN3_dom"/>
</dbReference>
<dbReference type="RefSeq" id="WP_136065304.1">
    <property type="nucleotide sequence ID" value="NZ_CAAHFH010000003.1"/>
</dbReference>
<dbReference type="GO" id="GO:0005576">
    <property type="term" value="C:extracellular region"/>
    <property type="evidence" value="ECO:0007669"/>
    <property type="project" value="UniProtKB-SubCell"/>
</dbReference>
<dbReference type="InterPro" id="IPR055372">
    <property type="entry name" value="CBM96"/>
</dbReference>
<feature type="signal peptide" evidence="5">
    <location>
        <begin position="1"/>
        <end position="22"/>
    </location>
</feature>
<evidence type="ECO:0000259" key="6">
    <source>
        <dbReference type="PROSITE" id="PS50853"/>
    </source>
</evidence>
<keyword evidence="8" id="KW-1185">Reference proteome</keyword>
<comment type="subcellular location">
    <subcellularLocation>
        <location evidence="1">Secreted</location>
    </subcellularLocation>
</comment>
<keyword evidence="4 5" id="KW-0732">Signal</keyword>
<dbReference type="CDD" id="cd00063">
    <property type="entry name" value="FN3"/>
    <property type="match status" value="1"/>
</dbReference>
<evidence type="ECO:0000256" key="3">
    <source>
        <dbReference type="ARBA" id="ARBA00022525"/>
    </source>
</evidence>
<dbReference type="Proteomes" id="UP000346198">
    <property type="component" value="Unassembled WGS sequence"/>
</dbReference>
<dbReference type="InterPro" id="IPR011050">
    <property type="entry name" value="Pectin_lyase_fold/virulence"/>
</dbReference>
<dbReference type="InterPro" id="IPR036116">
    <property type="entry name" value="FN3_sf"/>
</dbReference>
<name>A0A6C2UUW1_9BACT</name>
<gene>
    <name evidence="7" type="ORF">SCARR_05276</name>
</gene>
<dbReference type="SUPFAM" id="SSF51126">
    <property type="entry name" value="Pectin lyase-like"/>
    <property type="match status" value="1"/>
</dbReference>
<keyword evidence="3" id="KW-0964">Secreted</keyword>
<dbReference type="PROSITE" id="PS50853">
    <property type="entry name" value="FN3"/>
    <property type="match status" value="1"/>
</dbReference>
<evidence type="ECO:0000256" key="4">
    <source>
        <dbReference type="ARBA" id="ARBA00022729"/>
    </source>
</evidence>
<dbReference type="SMART" id="SM00060">
    <property type="entry name" value="FN3"/>
    <property type="match status" value="1"/>
</dbReference>
<dbReference type="InterPro" id="IPR012334">
    <property type="entry name" value="Pectin_lyas_fold"/>
</dbReference>
<dbReference type="PROSITE" id="PS00018">
    <property type="entry name" value="EF_HAND_1"/>
    <property type="match status" value="1"/>
</dbReference>
<evidence type="ECO:0000256" key="1">
    <source>
        <dbReference type="ARBA" id="ARBA00004613"/>
    </source>
</evidence>
<dbReference type="InterPro" id="IPR013783">
    <property type="entry name" value="Ig-like_fold"/>
</dbReference>
<protein>
    <recommendedName>
        <fullName evidence="2">Probable pectate lyase C</fullName>
    </recommendedName>
</protein>
<dbReference type="Gene3D" id="2.60.40.10">
    <property type="entry name" value="Immunoglobulins"/>
    <property type="match status" value="2"/>
</dbReference>
<sequence>MKKAMLIALVLFAGPFAVQVKAVLLAYEGFDYVATTGPDQVEGLNGGSGFGSAWVNSQPDTGDANFSIVSGGDSWGGLGIAGNRLKRTSTGGTEYLARPLSGDLDAAPELWFSVIIRPSQNEGFAIAGSALAEDGSAPDNTVDGNAGFGFVNSDNINLVAAVWNNAGARLDGTSLLLTGVDISQFIVGKISFNSGGSGEDVLSLYSVGTDLVLPGVPGATVQADLDETVLDTLTIESNRGPGYDEIRIGTSYADVTPGLLPVGDYYVATNGSDSASGSLEAPFASIQHAVDTMSPGSTVYVRGGRYHEEVSIDTAVGLEEGSFCIRNYPGEQPVIDGTIPILGTWTPTNLNGHSVWVTSVEQDIWQLFVDDRMQVVARWPNVTVGHPCDPIQLQDDDCTPVEGTWWDIGTWGDMDSSWNAAGILTNNAAAHDLAGEGVSFAGGSIVLNFHSESQFSRNILTHEAGSNVLVHEPVVNPYDKGSGPFLIEHLNALDIPGEWYYDMDSGLVYFWPLDGLDPNNLNLFGKTISYGITMRDSQYVSIENIDFFASTVDIMDSEYITIDDCKFSYPTWFRRMLSEHTYNMAGAPLSARPEPMGEGGTFFQGNSGGSYNTLRNCIFEYSDGLVDMYNGYGNVVDNNLFHHWSFTGMASYILNMNSSPESVQRRNTFHTNGSKVMSKHSGADVEYSRASWFGYFQMDGSAWQCAGGDGWGGPSDGLRRHHNWHHQAMKSGFRWDGFDGYNGWNDHVVSWNVPSSLMIKGDYHQTHNNTSFQLHDPVDNAMRVLDDNESVPLEERNANSHTYNNLAESISGARSGYVPLNGHEAGNWNGYLHTTPGDTADKQLRDPANLDFRPKEGSVLIDAGVVVTDLITPMPPQATVLADITEGYLGSAPDIGAYEYGDTHYWIPGYQSAEASTPVPPDGSTTVKPDADLMWLEGRDSVSHNVHFGTNSGSLAFLTNQTNNIFDPGELLADQRYYWRVDTVTATGTVTGAEWSFVPGEPVFLAYKRLVPDGDTYVAMETPDANFGASETIAMASYVDLTYVRHGYMRFDVDVTNPVVSATLNIRNTDGATAGNVGILTMTDTSWNEMTMTWNTKPDIDGVLLDRQDVVGGTWQAFDVSGGVTADGLVSFGLIRDPGDSRRSVLSRESAYPPVLEIEYQITEEEMGYPPVAPQNLVAAGRENQINLKWDANEEPFVVGYYIYRTDYLDDDFVQLNPIVVTTPSYTDTDVQLGVTYYYKVRALDQFGRFSSGSTYVNASPLEAGSFNWVELTYDDFEDGFGSYTDGGLDCMLYTSTDPLTNYAHQGVSAVNVQVSGEAASFFHTEGIDVHAPDYQQIKVEFWFMPISMDSGGPDGFLVQYYDGSEWQTVREYVTEIDFTNSVFQFEEVIIDEFDYNFHADMKIRFMCDANGGGDDVYFDEIRVTAAEAAGAESPYELWGSEYGLSSTDADYLADPDGDGLVNLAEYGLGGIPTNGSIDAAILPTFGKVEEGGTNWMEYIYRRRTDAAVRGLGYTVESTTSLLSNDWNTGGVIDAGSGPLETGFEVVTNRISTEFETNQFIRLRISIE</sequence>
<proteinExistence type="predicted"/>
<dbReference type="SUPFAM" id="SSF49265">
    <property type="entry name" value="Fibronectin type III"/>
    <property type="match status" value="1"/>
</dbReference>
<dbReference type="InterPro" id="IPR018247">
    <property type="entry name" value="EF_Hand_1_Ca_BS"/>
</dbReference>
<evidence type="ECO:0000313" key="8">
    <source>
        <dbReference type="Proteomes" id="UP000346198"/>
    </source>
</evidence>
<feature type="domain" description="Fibronectin type-III" evidence="6">
    <location>
        <begin position="1170"/>
        <end position="1264"/>
    </location>
</feature>
<reference evidence="7 8" key="1">
    <citation type="submission" date="2019-04" db="EMBL/GenBank/DDBJ databases">
        <authorList>
            <person name="Van Vliet M D."/>
        </authorList>
    </citation>
    <scope>NUCLEOTIDE SEQUENCE [LARGE SCALE GENOMIC DNA]</scope>
    <source>
        <strain evidence="7 8">F21</strain>
    </source>
</reference>
<dbReference type="PANTHER" id="PTHR36453">
    <property type="entry name" value="SECRETED PROTEIN-RELATED"/>
    <property type="match status" value="1"/>
</dbReference>
<accession>A0A6C2UUW1</accession>